<name>C5DUX3_ZYGRC</name>
<dbReference type="GO" id="GO:0090730">
    <property type="term" value="C:Las1 complex"/>
    <property type="evidence" value="ECO:0007669"/>
    <property type="project" value="InterPro"/>
</dbReference>
<dbReference type="Proteomes" id="UP000008536">
    <property type="component" value="Chromosome D"/>
</dbReference>
<dbReference type="PANTHER" id="PTHR15002">
    <property type="entry name" value="RIBOSOMAL BIOGENESIS PROTEIN LAS1L"/>
    <property type="match status" value="1"/>
</dbReference>
<dbReference type="GO" id="GO:0000460">
    <property type="term" value="P:maturation of 5.8S rRNA"/>
    <property type="evidence" value="ECO:0007669"/>
    <property type="project" value="TreeGrafter"/>
</dbReference>
<feature type="region of interest" description="Disordered" evidence="1">
    <location>
        <begin position="433"/>
        <end position="465"/>
    </location>
</feature>
<protein>
    <submittedName>
        <fullName evidence="2">ZYRO0D02112p</fullName>
    </submittedName>
</protein>
<dbReference type="GO" id="GO:0004519">
    <property type="term" value="F:endonuclease activity"/>
    <property type="evidence" value="ECO:0007669"/>
    <property type="project" value="InterPro"/>
</dbReference>
<dbReference type="FunCoup" id="C5DUX3">
    <property type="interactions" value="105"/>
</dbReference>
<reference evidence="2 3" key="1">
    <citation type="journal article" date="2009" name="Genome Res.">
        <title>Comparative genomics of protoploid Saccharomycetaceae.</title>
        <authorList>
            <consortium name="The Genolevures Consortium"/>
            <person name="Souciet J.-L."/>
            <person name="Dujon B."/>
            <person name="Gaillardin C."/>
            <person name="Johnston M."/>
            <person name="Baret P.V."/>
            <person name="Cliften P."/>
            <person name="Sherman D.J."/>
            <person name="Weissenbach J."/>
            <person name="Westhof E."/>
            <person name="Wincker P."/>
            <person name="Jubin C."/>
            <person name="Poulain J."/>
            <person name="Barbe V."/>
            <person name="Segurens B."/>
            <person name="Artiguenave F."/>
            <person name="Anthouard V."/>
            <person name="Vacherie B."/>
            <person name="Val M.-E."/>
            <person name="Fulton R.S."/>
            <person name="Minx P."/>
            <person name="Wilson R."/>
            <person name="Durrens P."/>
            <person name="Jean G."/>
            <person name="Marck C."/>
            <person name="Martin T."/>
            <person name="Nikolski M."/>
            <person name="Rolland T."/>
            <person name="Seret M.-L."/>
            <person name="Casaregola S."/>
            <person name="Despons L."/>
            <person name="Fairhead C."/>
            <person name="Fischer G."/>
            <person name="Lafontaine I."/>
            <person name="Leh V."/>
            <person name="Lemaire M."/>
            <person name="de Montigny J."/>
            <person name="Neuveglise C."/>
            <person name="Thierry A."/>
            <person name="Blanc-Lenfle I."/>
            <person name="Bleykasten C."/>
            <person name="Diffels J."/>
            <person name="Fritsch E."/>
            <person name="Frangeul L."/>
            <person name="Goeffon A."/>
            <person name="Jauniaux N."/>
            <person name="Kachouri-Lafond R."/>
            <person name="Payen C."/>
            <person name="Potier S."/>
            <person name="Pribylova L."/>
            <person name="Ozanne C."/>
            <person name="Richard G.-F."/>
            <person name="Sacerdot C."/>
            <person name="Straub M.-L."/>
            <person name="Talla E."/>
        </authorList>
    </citation>
    <scope>NUCLEOTIDE SEQUENCE [LARGE SCALE GENOMIC DNA]</scope>
    <source>
        <strain evidence="2 3">ATCC 2623 / CBS 732 / BCRC 21506 / NBRC 1130 / NCYC 568 / NRRL Y-229</strain>
    </source>
</reference>
<dbReference type="KEGG" id="zro:ZYRO0D02112g"/>
<dbReference type="EMBL" id="CU928176">
    <property type="protein sequence ID" value="CAR27592.1"/>
    <property type="molecule type" value="Genomic_DNA"/>
</dbReference>
<evidence type="ECO:0000313" key="2">
    <source>
        <dbReference type="EMBL" id="CAR27592.1"/>
    </source>
</evidence>
<dbReference type="HOGENOM" id="CLU_043823_0_0_1"/>
<dbReference type="Pfam" id="PF04031">
    <property type="entry name" value="Las1"/>
    <property type="match status" value="1"/>
</dbReference>
<sequence length="465" mass="54908">MVHPRIVPWYNEDELKELKDWFYNKELATDMRFRAIQRVKSYQSKGSQYLPHVIDSTAQITNSILLDEERSQYDKFSVKLSYTMSLIRFVNGILDPTQQSQFAIPLHTLAKRVGLPSWFVDLRHWGTHERELPSLEMLRIAAKDALVWLWDHYWNDDELEEEDEEEENVEDEHTVSLRQLIQRGKSLQNLFKEYQWYWEEGSTNLISSTNFQAEESSHGKRRREPTPQEQIDAFVSDCKDVWNNKDHREKFMNVFTLQYTPTLLRVLVMKLQGFSQEFFQFILQNYKDQLAKTPSVLSQRFSTWESLERKLLSKFVSSVNTNQFVSAWSSWEPLISENPSLLSYSFCQLMSNRLADNRDSFKKKKKKRQFVSYQEVESGLSEYVAKYSSFIREAESYNKQVQAHAKAQLKAEVPMQAPATDPIPKDMSDILKDLESLKRRHTDPPKTKAQWCQHPDWSPRPFGTL</sequence>
<keyword evidence="3" id="KW-1185">Reference proteome</keyword>
<dbReference type="GO" id="GO:0030687">
    <property type="term" value="C:preribosome, large subunit precursor"/>
    <property type="evidence" value="ECO:0007669"/>
    <property type="project" value="TreeGrafter"/>
</dbReference>
<accession>C5DUX3</accession>
<dbReference type="STRING" id="559307.C5DUX3"/>
<feature type="compositionally biased region" description="Basic and acidic residues" evidence="1">
    <location>
        <begin position="433"/>
        <end position="446"/>
    </location>
</feature>
<gene>
    <name evidence="2" type="ordered locus">ZYRO0D02112g</name>
</gene>
<dbReference type="PANTHER" id="PTHR15002:SF0">
    <property type="entry name" value="RIBOSOMAL BIOGENESIS PROTEIN LAS1L"/>
    <property type="match status" value="1"/>
</dbReference>
<organism evidence="2 3">
    <name type="scientific">Zygosaccharomyces rouxii (strain ATCC 2623 / CBS 732 / NBRC 1130 / NCYC 568 / NRRL Y-229)</name>
    <dbReference type="NCBI Taxonomy" id="559307"/>
    <lineage>
        <taxon>Eukaryota</taxon>
        <taxon>Fungi</taxon>
        <taxon>Dikarya</taxon>
        <taxon>Ascomycota</taxon>
        <taxon>Saccharomycotina</taxon>
        <taxon>Saccharomycetes</taxon>
        <taxon>Saccharomycetales</taxon>
        <taxon>Saccharomycetaceae</taxon>
        <taxon>Zygosaccharomyces</taxon>
    </lineage>
</organism>
<dbReference type="InterPro" id="IPR007174">
    <property type="entry name" value="Las1"/>
</dbReference>
<evidence type="ECO:0000256" key="1">
    <source>
        <dbReference type="SAM" id="MobiDB-lite"/>
    </source>
</evidence>
<proteinExistence type="predicted"/>
<dbReference type="GO" id="GO:0000470">
    <property type="term" value="P:maturation of LSU-rRNA"/>
    <property type="evidence" value="ECO:0007669"/>
    <property type="project" value="TreeGrafter"/>
</dbReference>
<dbReference type="InParanoid" id="C5DUX3"/>
<dbReference type="AlphaFoldDB" id="C5DUX3"/>
<evidence type="ECO:0000313" key="3">
    <source>
        <dbReference type="Proteomes" id="UP000008536"/>
    </source>
</evidence>